<evidence type="ECO:0000256" key="1">
    <source>
        <dbReference type="ARBA" id="ARBA00004448"/>
    </source>
</evidence>
<keyword evidence="6 9" id="KW-1133">Transmembrane helix</keyword>
<evidence type="ECO:0000256" key="8">
    <source>
        <dbReference type="ARBA" id="ARBA00023136"/>
    </source>
</evidence>
<protein>
    <recommendedName>
        <fullName evidence="9">Mitochondrial pyruvate carrier</fullName>
    </recommendedName>
</protein>
<dbReference type="PANTHER" id="PTHR14154">
    <property type="entry name" value="UPF0041 BRAIN PROTEIN 44-RELATED"/>
    <property type="match status" value="1"/>
</dbReference>
<comment type="similarity">
    <text evidence="2 9">Belongs to the mitochondrial pyruvate carrier (MPC) (TC 2.A.105) family.</text>
</comment>
<comment type="function">
    <text evidence="9">Mediates the uptake of pyruvate into mitochondria.</text>
</comment>
<dbReference type="STRING" id="1081102.A0A167UKL0"/>
<dbReference type="GO" id="GO:0005743">
    <property type="term" value="C:mitochondrial inner membrane"/>
    <property type="evidence" value="ECO:0007669"/>
    <property type="project" value="UniProtKB-SubCell"/>
</dbReference>
<evidence type="ECO:0000256" key="7">
    <source>
        <dbReference type="ARBA" id="ARBA00023128"/>
    </source>
</evidence>
<dbReference type="AlphaFoldDB" id="A0A167UKL0"/>
<gene>
    <name evidence="11" type="ORF">SPI_04526</name>
</gene>
<dbReference type="InterPro" id="IPR005336">
    <property type="entry name" value="MPC"/>
</dbReference>
<feature type="region of interest" description="Disordered" evidence="10">
    <location>
        <begin position="87"/>
        <end position="108"/>
    </location>
</feature>
<proteinExistence type="inferred from homology"/>
<dbReference type="OrthoDB" id="869189at2759"/>
<keyword evidence="12" id="KW-1185">Reference proteome</keyword>
<comment type="caution">
    <text evidence="11">The sequence shown here is derived from an EMBL/GenBank/DDBJ whole genome shotgun (WGS) entry which is preliminary data.</text>
</comment>
<evidence type="ECO:0000256" key="3">
    <source>
        <dbReference type="ARBA" id="ARBA00022448"/>
    </source>
</evidence>
<evidence type="ECO:0000313" key="11">
    <source>
        <dbReference type="EMBL" id="OAA61667.1"/>
    </source>
</evidence>
<sequence>MASFARVATRPFVATTTTTASVSSVFFNAHQPAITTTTTTLVRRLATARPSPRVTFAAASPSKQPPRAGFASASFLAASFRRAAHRANKGGSSGRRYQSSGAGAGAGANAGPHPSWFQRMWDSPIGLKTVHFWAPVMKWALVLAGVSDFARPAEKLSVTQNLALTATGLIWTRWCLIIKPKNYLLAAVNFFLGIVGVIQCTRIFMARGRAASDAAVPVPVTAAKEEAKP</sequence>
<dbReference type="EMBL" id="AZHD01000007">
    <property type="protein sequence ID" value="OAA61667.1"/>
    <property type="molecule type" value="Genomic_DNA"/>
</dbReference>
<keyword evidence="4 9" id="KW-0812">Transmembrane</keyword>
<keyword evidence="3 9" id="KW-0813">Transport</keyword>
<name>A0A167UKL0_9HYPO</name>
<evidence type="ECO:0000256" key="6">
    <source>
        <dbReference type="ARBA" id="ARBA00022989"/>
    </source>
</evidence>
<feature type="transmembrane region" description="Helical" evidence="9">
    <location>
        <begin position="183"/>
        <end position="204"/>
    </location>
</feature>
<evidence type="ECO:0000256" key="10">
    <source>
        <dbReference type="SAM" id="MobiDB-lite"/>
    </source>
</evidence>
<dbReference type="GO" id="GO:0006850">
    <property type="term" value="P:pyruvate import into mitochondria"/>
    <property type="evidence" value="ECO:0007669"/>
    <property type="project" value="InterPro"/>
</dbReference>
<accession>A0A167UKL0</accession>
<evidence type="ECO:0000256" key="5">
    <source>
        <dbReference type="ARBA" id="ARBA00022792"/>
    </source>
</evidence>
<reference evidence="11 12" key="1">
    <citation type="journal article" date="2016" name="Genome Biol. Evol.">
        <title>Divergent and convergent evolution of fungal pathogenicity.</title>
        <authorList>
            <person name="Shang Y."/>
            <person name="Xiao G."/>
            <person name="Zheng P."/>
            <person name="Cen K."/>
            <person name="Zhan S."/>
            <person name="Wang C."/>
        </authorList>
    </citation>
    <scope>NUCLEOTIDE SEQUENCE [LARGE SCALE GENOMIC DNA]</scope>
    <source>
        <strain evidence="11 12">RCEF 264</strain>
    </source>
</reference>
<comment type="subcellular location">
    <subcellularLocation>
        <location evidence="1 9">Mitochondrion inner membrane</location>
        <topology evidence="1 9">Multi-pass membrane protein</topology>
    </subcellularLocation>
</comment>
<keyword evidence="7 9" id="KW-0496">Mitochondrion</keyword>
<evidence type="ECO:0000256" key="4">
    <source>
        <dbReference type="ARBA" id="ARBA00022692"/>
    </source>
</evidence>
<dbReference type="Pfam" id="PF03650">
    <property type="entry name" value="MPC"/>
    <property type="match status" value="1"/>
</dbReference>
<dbReference type="Proteomes" id="UP000076874">
    <property type="component" value="Unassembled WGS sequence"/>
</dbReference>
<comment type="caution">
    <text evidence="9">Lacks conserved residue(s) required for the propagation of feature annotation.</text>
</comment>
<organism evidence="11 12">
    <name type="scientific">Niveomyces insectorum RCEF 264</name>
    <dbReference type="NCBI Taxonomy" id="1081102"/>
    <lineage>
        <taxon>Eukaryota</taxon>
        <taxon>Fungi</taxon>
        <taxon>Dikarya</taxon>
        <taxon>Ascomycota</taxon>
        <taxon>Pezizomycotina</taxon>
        <taxon>Sordariomycetes</taxon>
        <taxon>Hypocreomycetidae</taxon>
        <taxon>Hypocreales</taxon>
        <taxon>Cordycipitaceae</taxon>
        <taxon>Niveomyces</taxon>
    </lineage>
</organism>
<evidence type="ECO:0000313" key="12">
    <source>
        <dbReference type="Proteomes" id="UP000076874"/>
    </source>
</evidence>
<keyword evidence="8 9" id="KW-0472">Membrane</keyword>
<keyword evidence="5 9" id="KW-0999">Mitochondrion inner membrane</keyword>
<evidence type="ECO:0000256" key="9">
    <source>
        <dbReference type="RuleBase" id="RU363100"/>
    </source>
</evidence>
<evidence type="ECO:0000256" key="2">
    <source>
        <dbReference type="ARBA" id="ARBA00006416"/>
    </source>
</evidence>